<comment type="caution">
    <text evidence="1">The sequence shown here is derived from an EMBL/GenBank/DDBJ whole genome shotgun (WGS) entry which is preliminary data.</text>
</comment>
<proteinExistence type="predicted"/>
<keyword evidence="2" id="KW-1185">Reference proteome</keyword>
<evidence type="ECO:0000313" key="1">
    <source>
        <dbReference type="EMBL" id="KAJ3498113.1"/>
    </source>
</evidence>
<gene>
    <name evidence="1" type="ORF">NLG97_g1377</name>
</gene>
<sequence length="256" mass="27002">MNDVTTAQMAIYAVLIMPTLYLLVRHGKAGLLGWFYFTTFCMLRILGGALALSGSKSATIIANVGLSPLLLAASGILHESNTLRQSGDAKVEWAVVAAFHVMIAGATAILAVGASALQSSSPMPSDLTKVKVGIAIFTIGWVVLVGWAAQSWFRRSNNQGTEASRAGRKLLVGVAIASIFIGVRVLYTLAAFVSQKPSLSPATGTVAVRVVLVLLPELAASLVLLTYGWITRNAARNQAIEDEHVGVRLQSKASNV</sequence>
<evidence type="ECO:0000313" key="2">
    <source>
        <dbReference type="Proteomes" id="UP001148737"/>
    </source>
</evidence>
<protein>
    <submittedName>
        <fullName evidence="1">Uncharacterized protein</fullName>
    </submittedName>
</protein>
<reference evidence="1" key="1">
    <citation type="submission" date="2022-07" db="EMBL/GenBank/DDBJ databases">
        <title>Genome Sequence of Lecanicillium saksenae.</title>
        <authorList>
            <person name="Buettner E."/>
        </authorList>
    </citation>
    <scope>NUCLEOTIDE SEQUENCE</scope>
    <source>
        <strain evidence="1">VT-O1</strain>
    </source>
</reference>
<dbReference type="EMBL" id="JANAKD010000070">
    <property type="protein sequence ID" value="KAJ3498113.1"/>
    <property type="molecule type" value="Genomic_DNA"/>
</dbReference>
<organism evidence="1 2">
    <name type="scientific">Lecanicillium saksenae</name>
    <dbReference type="NCBI Taxonomy" id="468837"/>
    <lineage>
        <taxon>Eukaryota</taxon>
        <taxon>Fungi</taxon>
        <taxon>Dikarya</taxon>
        <taxon>Ascomycota</taxon>
        <taxon>Pezizomycotina</taxon>
        <taxon>Sordariomycetes</taxon>
        <taxon>Hypocreomycetidae</taxon>
        <taxon>Hypocreales</taxon>
        <taxon>Cordycipitaceae</taxon>
        <taxon>Lecanicillium</taxon>
    </lineage>
</organism>
<dbReference type="Proteomes" id="UP001148737">
    <property type="component" value="Unassembled WGS sequence"/>
</dbReference>
<accession>A0ACC1R785</accession>
<name>A0ACC1R785_9HYPO</name>